<accession>A0A2S9QNS0</accession>
<dbReference type="Pfam" id="PF00440">
    <property type="entry name" value="TetR_N"/>
    <property type="match status" value="1"/>
</dbReference>
<comment type="caution">
    <text evidence="6">The sequence shown here is derived from an EMBL/GenBank/DDBJ whole genome shotgun (WGS) entry which is preliminary data.</text>
</comment>
<keyword evidence="1" id="KW-0805">Transcription regulation</keyword>
<sequence length="210" mass="23017">MSKGSARMSRVGEVRRKQQRGIRTRLALLEAAGRVFARMEYDKAKLKDISDDAGISLGSLYFHFGNKDDVAAAVLDVQQERMTEVLSAVVEETEGTSLERLLDLLEGMAELIAGDALVQAGIRLLTSLPDELKDRGYGYYDEWQRVTATLVGEGVEDGSVTSGIPAHELAEVVNETFVGAQVLSGMLDGWQTLPGRVRRARPRLEQLLAP</sequence>
<name>A0A2S9QNS0_9MICO</name>
<dbReference type="AlphaFoldDB" id="A0A2S9QNS0"/>
<dbReference type="PANTHER" id="PTHR30055">
    <property type="entry name" value="HTH-TYPE TRANSCRIPTIONAL REGULATOR RUTR"/>
    <property type="match status" value="1"/>
</dbReference>
<evidence type="ECO:0000313" key="7">
    <source>
        <dbReference type="Proteomes" id="UP000238650"/>
    </source>
</evidence>
<dbReference type="Proteomes" id="UP000238650">
    <property type="component" value="Unassembled WGS sequence"/>
</dbReference>
<dbReference type="OrthoDB" id="3237195at2"/>
<keyword evidence="2 4" id="KW-0238">DNA-binding</keyword>
<evidence type="ECO:0000256" key="1">
    <source>
        <dbReference type="ARBA" id="ARBA00023015"/>
    </source>
</evidence>
<feature type="DNA-binding region" description="H-T-H motif" evidence="4">
    <location>
        <begin position="45"/>
        <end position="64"/>
    </location>
</feature>
<dbReference type="PRINTS" id="PR00455">
    <property type="entry name" value="HTHTETR"/>
</dbReference>
<dbReference type="PROSITE" id="PS50977">
    <property type="entry name" value="HTH_TETR_2"/>
    <property type="match status" value="1"/>
</dbReference>
<organism evidence="6 7">
    <name type="scientific">Leucobacter massiliensis</name>
    <dbReference type="NCBI Taxonomy" id="1686285"/>
    <lineage>
        <taxon>Bacteria</taxon>
        <taxon>Bacillati</taxon>
        <taxon>Actinomycetota</taxon>
        <taxon>Actinomycetes</taxon>
        <taxon>Micrococcales</taxon>
        <taxon>Microbacteriaceae</taxon>
        <taxon>Leucobacter</taxon>
    </lineage>
</organism>
<dbReference type="InterPro" id="IPR036271">
    <property type="entry name" value="Tet_transcr_reg_TetR-rel_C_sf"/>
</dbReference>
<dbReference type="InterPro" id="IPR001647">
    <property type="entry name" value="HTH_TetR"/>
</dbReference>
<dbReference type="InterPro" id="IPR009057">
    <property type="entry name" value="Homeodomain-like_sf"/>
</dbReference>
<dbReference type="GO" id="GO:0000976">
    <property type="term" value="F:transcription cis-regulatory region binding"/>
    <property type="evidence" value="ECO:0007669"/>
    <property type="project" value="TreeGrafter"/>
</dbReference>
<evidence type="ECO:0000313" key="6">
    <source>
        <dbReference type="EMBL" id="PRI11227.1"/>
    </source>
</evidence>
<dbReference type="InterPro" id="IPR050109">
    <property type="entry name" value="HTH-type_TetR-like_transc_reg"/>
</dbReference>
<evidence type="ECO:0000256" key="2">
    <source>
        <dbReference type="ARBA" id="ARBA00023125"/>
    </source>
</evidence>
<keyword evidence="3" id="KW-0804">Transcription</keyword>
<gene>
    <name evidence="6" type="ORF">B4915_10280</name>
</gene>
<evidence type="ECO:0000256" key="3">
    <source>
        <dbReference type="ARBA" id="ARBA00023163"/>
    </source>
</evidence>
<reference evidence="6 7" key="1">
    <citation type="journal article" date="2017" name="New Microbes New Infect">
        <title>Genome sequence of 'Leucobacter massiliensis' sp. nov. isolated from human pharynx after travel to the 2014 Hajj.</title>
        <authorList>
            <person name="Leangapichart T."/>
            <person name="Gautret P."/>
            <person name="Nguyen T.T."/>
            <person name="Armstrong N."/>
            <person name="Rolain J.M."/>
        </authorList>
    </citation>
    <scope>NUCLEOTIDE SEQUENCE [LARGE SCALE GENOMIC DNA]</scope>
    <source>
        <strain evidence="6 7">122RC15</strain>
    </source>
</reference>
<feature type="domain" description="HTH tetR-type" evidence="5">
    <location>
        <begin position="22"/>
        <end position="82"/>
    </location>
</feature>
<dbReference type="SUPFAM" id="SSF46689">
    <property type="entry name" value="Homeodomain-like"/>
    <property type="match status" value="1"/>
</dbReference>
<dbReference type="PANTHER" id="PTHR30055:SF234">
    <property type="entry name" value="HTH-TYPE TRANSCRIPTIONAL REGULATOR BETI"/>
    <property type="match status" value="1"/>
</dbReference>
<dbReference type="EMBL" id="MWZD01000017">
    <property type="protein sequence ID" value="PRI11227.1"/>
    <property type="molecule type" value="Genomic_DNA"/>
</dbReference>
<evidence type="ECO:0000259" key="5">
    <source>
        <dbReference type="PROSITE" id="PS50977"/>
    </source>
</evidence>
<protein>
    <recommendedName>
        <fullName evidence="5">HTH tetR-type domain-containing protein</fullName>
    </recommendedName>
</protein>
<proteinExistence type="predicted"/>
<dbReference type="GO" id="GO:0003700">
    <property type="term" value="F:DNA-binding transcription factor activity"/>
    <property type="evidence" value="ECO:0007669"/>
    <property type="project" value="TreeGrafter"/>
</dbReference>
<evidence type="ECO:0000256" key="4">
    <source>
        <dbReference type="PROSITE-ProRule" id="PRU00335"/>
    </source>
</evidence>
<keyword evidence="7" id="KW-1185">Reference proteome</keyword>
<dbReference type="SUPFAM" id="SSF48498">
    <property type="entry name" value="Tetracyclin repressor-like, C-terminal domain"/>
    <property type="match status" value="1"/>
</dbReference>
<dbReference type="Gene3D" id="1.10.357.10">
    <property type="entry name" value="Tetracycline Repressor, domain 2"/>
    <property type="match status" value="1"/>
</dbReference>